<sequence length="45" mass="5462">MLRFFFILVFLNMVFAQNFYEHEQNSKDINATQESSQKRIKIPTH</sequence>
<dbReference type="EMBL" id="CP063091">
    <property type="protein sequence ID" value="QOR03709.1"/>
    <property type="molecule type" value="Genomic_DNA"/>
</dbReference>
<dbReference type="Proteomes" id="UP000594874">
    <property type="component" value="Chromosome"/>
</dbReference>
<name>A0ABX6TWB3_9BACT</name>
<dbReference type="RefSeq" id="WP_157258372.1">
    <property type="nucleotide sequence ID" value="NZ_CP063091.1"/>
</dbReference>
<accession>A0ABX6TWB3</accession>
<feature type="region of interest" description="Disordered" evidence="1">
    <location>
        <begin position="26"/>
        <end position="45"/>
    </location>
</feature>
<evidence type="ECO:0000313" key="2">
    <source>
        <dbReference type="EMBL" id="QOR03709.1"/>
    </source>
</evidence>
<keyword evidence="3" id="KW-1185">Reference proteome</keyword>
<protein>
    <recommendedName>
        <fullName evidence="4">Exporting protein</fullName>
    </recommendedName>
</protein>
<organism evidence="2 3">
    <name type="scientific">Campylobacter cuniculorum</name>
    <dbReference type="NCBI Taxonomy" id="374106"/>
    <lineage>
        <taxon>Bacteria</taxon>
        <taxon>Pseudomonadati</taxon>
        <taxon>Campylobacterota</taxon>
        <taxon>Epsilonproteobacteria</taxon>
        <taxon>Campylobacterales</taxon>
        <taxon>Campylobacteraceae</taxon>
        <taxon>Campylobacter</taxon>
    </lineage>
</organism>
<gene>
    <name evidence="2" type="ORF">A0071_05810</name>
</gene>
<reference evidence="2 3" key="1">
    <citation type="submission" date="2020-10" db="EMBL/GenBank/DDBJ databases">
        <title>Campylobacter and Helicobacter PacBio genomes.</title>
        <authorList>
            <person name="Lane C."/>
        </authorList>
    </citation>
    <scope>NUCLEOTIDE SEQUENCE [LARGE SCALE GENOMIC DNA]</scope>
    <source>
        <strain evidence="2 3">2010D-8469</strain>
    </source>
</reference>
<evidence type="ECO:0000256" key="1">
    <source>
        <dbReference type="SAM" id="MobiDB-lite"/>
    </source>
</evidence>
<evidence type="ECO:0000313" key="3">
    <source>
        <dbReference type="Proteomes" id="UP000594874"/>
    </source>
</evidence>
<proteinExistence type="predicted"/>
<evidence type="ECO:0008006" key="4">
    <source>
        <dbReference type="Google" id="ProtNLM"/>
    </source>
</evidence>